<proteinExistence type="predicted"/>
<accession>A0A8S1H513</accession>
<comment type="caution">
    <text evidence="2">The sequence shown here is derived from an EMBL/GenBank/DDBJ whole genome shotgun (WGS) entry which is preliminary data.</text>
</comment>
<sequence length="103" mass="11215">MHLRRKVPITGGVYGGPEPAVRGNHTTSSKLSSLDNKQINEISRAAAQSSTAFGREKKRGPLHVVQLQYLSMYCSIAFRASLSSSAWLRKCGAETTLNLHGTE</sequence>
<keyword evidence="3" id="KW-1185">Reference proteome</keyword>
<evidence type="ECO:0000256" key="1">
    <source>
        <dbReference type="SAM" id="MobiDB-lite"/>
    </source>
</evidence>
<evidence type="ECO:0000313" key="2">
    <source>
        <dbReference type="EMBL" id="CAD6190481.1"/>
    </source>
</evidence>
<dbReference type="Proteomes" id="UP000835052">
    <property type="component" value="Unassembled WGS sequence"/>
</dbReference>
<name>A0A8S1H513_9PELO</name>
<feature type="region of interest" description="Disordered" evidence="1">
    <location>
        <begin position="1"/>
        <end position="32"/>
    </location>
</feature>
<dbReference type="EMBL" id="CAJGYM010000016">
    <property type="protein sequence ID" value="CAD6190481.1"/>
    <property type="molecule type" value="Genomic_DNA"/>
</dbReference>
<reference evidence="2" key="1">
    <citation type="submission" date="2020-10" db="EMBL/GenBank/DDBJ databases">
        <authorList>
            <person name="Kikuchi T."/>
        </authorList>
    </citation>
    <scope>NUCLEOTIDE SEQUENCE</scope>
    <source>
        <strain evidence="2">NKZ352</strain>
    </source>
</reference>
<organism evidence="2 3">
    <name type="scientific">Caenorhabditis auriculariae</name>
    <dbReference type="NCBI Taxonomy" id="2777116"/>
    <lineage>
        <taxon>Eukaryota</taxon>
        <taxon>Metazoa</taxon>
        <taxon>Ecdysozoa</taxon>
        <taxon>Nematoda</taxon>
        <taxon>Chromadorea</taxon>
        <taxon>Rhabditida</taxon>
        <taxon>Rhabditina</taxon>
        <taxon>Rhabditomorpha</taxon>
        <taxon>Rhabditoidea</taxon>
        <taxon>Rhabditidae</taxon>
        <taxon>Peloderinae</taxon>
        <taxon>Caenorhabditis</taxon>
    </lineage>
</organism>
<gene>
    <name evidence="2" type="ORF">CAUJ_LOCUS6400</name>
</gene>
<protein>
    <submittedName>
        <fullName evidence="2">Uncharacterized protein</fullName>
    </submittedName>
</protein>
<evidence type="ECO:0000313" key="3">
    <source>
        <dbReference type="Proteomes" id="UP000835052"/>
    </source>
</evidence>
<dbReference type="AlphaFoldDB" id="A0A8S1H513"/>